<feature type="transmembrane region" description="Helical" evidence="1">
    <location>
        <begin position="182"/>
        <end position="204"/>
    </location>
</feature>
<keyword evidence="3" id="KW-1185">Reference proteome</keyword>
<dbReference type="OrthoDB" id="8550083at2"/>
<feature type="transmembrane region" description="Helical" evidence="1">
    <location>
        <begin position="44"/>
        <end position="62"/>
    </location>
</feature>
<gene>
    <name evidence="2" type="ORF">SAMN05216257_102193</name>
</gene>
<reference evidence="3" key="1">
    <citation type="submission" date="2016-10" db="EMBL/GenBank/DDBJ databases">
        <authorList>
            <person name="Varghese N."/>
            <person name="Submissions S."/>
        </authorList>
    </citation>
    <scope>NUCLEOTIDE SEQUENCE [LARGE SCALE GENOMIC DNA]</scope>
    <source>
        <strain evidence="3">CGMCC 1.10789</strain>
    </source>
</reference>
<keyword evidence="1" id="KW-0472">Membrane</keyword>
<dbReference type="AlphaFoldDB" id="A0A1G9AN06"/>
<organism evidence="2 3">
    <name type="scientific">Meinhardsimonia xiamenensis</name>
    <dbReference type="NCBI Taxonomy" id="990712"/>
    <lineage>
        <taxon>Bacteria</taxon>
        <taxon>Pseudomonadati</taxon>
        <taxon>Pseudomonadota</taxon>
        <taxon>Alphaproteobacteria</taxon>
        <taxon>Rhodobacterales</taxon>
        <taxon>Paracoccaceae</taxon>
        <taxon>Meinhardsimonia</taxon>
    </lineage>
</organism>
<dbReference type="RefSeq" id="WP_092498788.1">
    <property type="nucleotide sequence ID" value="NZ_FNFV01000002.1"/>
</dbReference>
<dbReference type="PIRSF" id="PIRSF033239">
    <property type="entry name" value="ExoD"/>
    <property type="match status" value="1"/>
</dbReference>
<dbReference type="STRING" id="990712.SAMN05216257_102193"/>
<accession>A0A1G9AN06</accession>
<proteinExistence type="predicted"/>
<evidence type="ECO:0000313" key="3">
    <source>
        <dbReference type="Proteomes" id="UP000199328"/>
    </source>
</evidence>
<protein>
    <submittedName>
        <fullName evidence="2">Uncharacterized conserved protein</fullName>
    </submittedName>
</protein>
<sequence>MARAHPTPAEIEDALHATLAALEEIAHGGRVTVGEMIARLGGRAYGPLMVLLGLLVVLPTGMIPGVPALVGLGALALGLQMLTAHPSPWLPRRLREIELGEQRVARMVARWLPRLMQIRRVLRPRMTLIAEGAIGRQIAGLAAGLAGLIMVPLGFIPFLPFVLGLALVIIGLALAARDGLAMLAGCAVFVPAGWILLGRLLMLIG</sequence>
<dbReference type="InterPro" id="IPR010331">
    <property type="entry name" value="ExoD"/>
</dbReference>
<evidence type="ECO:0000256" key="1">
    <source>
        <dbReference type="SAM" id="Phobius"/>
    </source>
</evidence>
<dbReference type="EMBL" id="FNFV01000002">
    <property type="protein sequence ID" value="SDK28204.1"/>
    <property type="molecule type" value="Genomic_DNA"/>
</dbReference>
<dbReference type="PANTHER" id="PTHR41795:SF1">
    <property type="entry name" value="EXOPOLYSACCHARIDE SYNTHESIS PROTEIN"/>
    <property type="match status" value="1"/>
</dbReference>
<keyword evidence="1" id="KW-0812">Transmembrane</keyword>
<dbReference type="Proteomes" id="UP000199328">
    <property type="component" value="Unassembled WGS sequence"/>
</dbReference>
<keyword evidence="1" id="KW-1133">Transmembrane helix</keyword>
<dbReference type="Pfam" id="PF06055">
    <property type="entry name" value="ExoD"/>
    <property type="match status" value="1"/>
</dbReference>
<dbReference type="PANTHER" id="PTHR41795">
    <property type="entry name" value="EXOPOLYSACCHARIDE SYNTHESIS PROTEIN"/>
    <property type="match status" value="1"/>
</dbReference>
<feature type="transmembrane region" description="Helical" evidence="1">
    <location>
        <begin position="155"/>
        <end position="175"/>
    </location>
</feature>
<name>A0A1G9AN06_9RHOB</name>
<evidence type="ECO:0000313" key="2">
    <source>
        <dbReference type="EMBL" id="SDK28204.1"/>
    </source>
</evidence>